<evidence type="ECO:0000313" key="2">
    <source>
        <dbReference type="Proteomes" id="UP000277294"/>
    </source>
</evidence>
<dbReference type="EMBL" id="UWPJ01000039">
    <property type="protein sequence ID" value="VCU72336.1"/>
    <property type="molecule type" value="Genomic_DNA"/>
</dbReference>
<dbReference type="AlphaFoldDB" id="A0A3P4B9Y1"/>
<keyword evidence="2" id="KW-1185">Reference proteome</keyword>
<name>A0A3P4B9Y1_9BURK</name>
<reference evidence="1 2" key="1">
    <citation type="submission" date="2018-10" db="EMBL/GenBank/DDBJ databases">
        <authorList>
            <person name="Criscuolo A."/>
        </authorList>
    </citation>
    <scope>NUCLEOTIDE SEQUENCE [LARGE SCALE GENOMIC DNA]</scope>
    <source>
        <strain evidence="1">DnA1</strain>
    </source>
</reference>
<dbReference type="OrthoDB" id="8669267at2"/>
<proteinExistence type="predicted"/>
<accession>A0A3P4B9Y1</accession>
<dbReference type="RefSeq" id="WP_116802365.1">
    <property type="nucleotide sequence ID" value="NZ_UWPJ01000039.1"/>
</dbReference>
<protein>
    <submittedName>
        <fullName evidence="1">Uncharacterized protein</fullName>
    </submittedName>
</protein>
<evidence type="ECO:0000313" key="1">
    <source>
        <dbReference type="EMBL" id="VCU72336.1"/>
    </source>
</evidence>
<dbReference type="Proteomes" id="UP000277294">
    <property type="component" value="Unassembled WGS sequence"/>
</dbReference>
<sequence>MSEYSPLSTAAELAFLDDDECVAGYRAGLGGAPEPGSDKSKSYWHGWRNGMMDTGRLPIDGAARQLAAEVVRRQRAH</sequence>
<organism evidence="1 2">
    <name type="scientific">Pigmentiphaga humi</name>
    <dbReference type="NCBI Taxonomy" id="2478468"/>
    <lineage>
        <taxon>Bacteria</taxon>
        <taxon>Pseudomonadati</taxon>
        <taxon>Pseudomonadota</taxon>
        <taxon>Betaproteobacteria</taxon>
        <taxon>Burkholderiales</taxon>
        <taxon>Alcaligenaceae</taxon>
        <taxon>Pigmentiphaga</taxon>
    </lineage>
</organism>
<gene>
    <name evidence="1" type="ORF">PIGHUM_04435</name>
</gene>